<proteinExistence type="predicted"/>
<dbReference type="InterPro" id="IPR028978">
    <property type="entry name" value="Chorismate_lyase_/UTRA_dom_sf"/>
</dbReference>
<reference evidence="1 3" key="1">
    <citation type="submission" date="2015-11" db="EMBL/GenBank/DDBJ databases">
        <title>Genomic analysis of 38 Legionella species identifies large and diverse effector repertoires.</title>
        <authorList>
            <person name="Burstein D."/>
            <person name="Amaro F."/>
            <person name="Zusman T."/>
            <person name="Lifshitz Z."/>
            <person name="Cohen O."/>
            <person name="Gilbert J.A."/>
            <person name="Pupko T."/>
            <person name="Shuman H.A."/>
            <person name="Segal G."/>
        </authorList>
    </citation>
    <scope>NUCLEOTIDE SEQUENCE [LARGE SCALE GENOMIC DNA]</scope>
    <source>
        <strain evidence="1 3">ATCC 49507</strain>
    </source>
</reference>
<dbReference type="Gene3D" id="3.40.1410.10">
    <property type="entry name" value="Chorismate lyase-like"/>
    <property type="match status" value="1"/>
</dbReference>
<accession>A0A378KT96</accession>
<dbReference type="Proteomes" id="UP000054639">
    <property type="component" value="Unassembled WGS sequence"/>
</dbReference>
<keyword evidence="3" id="KW-1185">Reference proteome</keyword>
<dbReference type="STRING" id="45072.Lqua_1209"/>
<dbReference type="EMBL" id="UGOW01000001">
    <property type="protein sequence ID" value="STY17772.1"/>
    <property type="molecule type" value="Genomic_DNA"/>
</dbReference>
<dbReference type="Proteomes" id="UP000254230">
    <property type="component" value="Unassembled WGS sequence"/>
</dbReference>
<dbReference type="RefSeq" id="WP_065240149.1">
    <property type="nucleotide sequence ID" value="NZ_CAAAIL010000005.1"/>
</dbReference>
<evidence type="ECO:0000313" key="1">
    <source>
        <dbReference type="EMBL" id="KTD50982.1"/>
    </source>
</evidence>
<organism evidence="2 4">
    <name type="scientific">Legionella quateirensis</name>
    <dbReference type="NCBI Taxonomy" id="45072"/>
    <lineage>
        <taxon>Bacteria</taxon>
        <taxon>Pseudomonadati</taxon>
        <taxon>Pseudomonadota</taxon>
        <taxon>Gammaproteobacteria</taxon>
        <taxon>Legionellales</taxon>
        <taxon>Legionellaceae</taxon>
        <taxon>Legionella</taxon>
    </lineage>
</organism>
<reference evidence="2 4" key="2">
    <citation type="submission" date="2018-06" db="EMBL/GenBank/DDBJ databases">
        <authorList>
            <consortium name="Pathogen Informatics"/>
            <person name="Doyle S."/>
        </authorList>
    </citation>
    <scope>NUCLEOTIDE SEQUENCE [LARGE SCALE GENOMIC DNA]</scope>
    <source>
        <strain evidence="2 4">NCTC12376</strain>
    </source>
</reference>
<gene>
    <name evidence="1" type="ORF">Lqua_1209</name>
    <name evidence="2" type="ORF">NCTC12376_01587</name>
</gene>
<evidence type="ECO:0000313" key="2">
    <source>
        <dbReference type="EMBL" id="STY17772.1"/>
    </source>
</evidence>
<evidence type="ECO:0000313" key="3">
    <source>
        <dbReference type="Proteomes" id="UP000054639"/>
    </source>
</evidence>
<dbReference type="EMBL" id="LNYR01000012">
    <property type="protein sequence ID" value="KTD50982.1"/>
    <property type="molecule type" value="Genomic_DNA"/>
</dbReference>
<name>A0A378KT96_9GAMM</name>
<evidence type="ECO:0000313" key="4">
    <source>
        <dbReference type="Proteomes" id="UP000254230"/>
    </source>
</evidence>
<dbReference type="AlphaFoldDB" id="A0A378KT96"/>
<protein>
    <submittedName>
        <fullName evidence="2">Uncharacterized protein</fullName>
    </submittedName>
</protein>
<dbReference type="OrthoDB" id="5650935at2"/>
<sequence>MGRRIIFLLITLLINSIVHFVYASSESLKANIIQQRLNQLTTLLNTSKWTSHPVNQINLPEPYDYLLTQQLLTPAIENYYKRTAIIRVIHTHQNSNEHTYSRVISMLLDPVKERDDAKLAQNMKEDLIVELAFITIFYRELPQQFIRDIIHSNIPFGTLLKKNHINTYSTNRYYFSTSCNSELVQHIKCRLNTTLYGRVNTIVKGDNKQQIAQVVELLSGLKCNNPGCDLISTG</sequence>